<reference evidence="7 8" key="1">
    <citation type="submission" date="2015-07" db="EMBL/GenBank/DDBJ databases">
        <title>The genome of Pseudoloma neurophilia, a relevant intracellular parasite of the zebrafish.</title>
        <authorList>
            <person name="Ndikumana S."/>
            <person name="Pelin A."/>
            <person name="Sanders J."/>
            <person name="Corradi N."/>
        </authorList>
    </citation>
    <scope>NUCLEOTIDE SEQUENCE [LARGE SCALE GENOMIC DNA]</scope>
    <source>
        <strain evidence="7 8">MK1</strain>
    </source>
</reference>
<dbReference type="AlphaFoldDB" id="A0A0R0M131"/>
<proteinExistence type="predicted"/>
<evidence type="ECO:0000256" key="5">
    <source>
        <dbReference type="SAM" id="MobiDB-lite"/>
    </source>
</evidence>
<feature type="domain" description="RanBP2-type" evidence="6">
    <location>
        <begin position="268"/>
        <end position="296"/>
    </location>
</feature>
<dbReference type="EMBL" id="LGUB01000476">
    <property type="protein sequence ID" value="KRH93135.1"/>
    <property type="molecule type" value="Genomic_DNA"/>
</dbReference>
<keyword evidence="1" id="KW-0479">Metal-binding</keyword>
<dbReference type="Proteomes" id="UP000051530">
    <property type="component" value="Unassembled WGS sequence"/>
</dbReference>
<accession>A0A0R0M131</accession>
<dbReference type="OrthoDB" id="10251089at2759"/>
<name>A0A0R0M131_9MICR</name>
<organism evidence="7 8">
    <name type="scientific">Pseudoloma neurophilia</name>
    <dbReference type="NCBI Taxonomy" id="146866"/>
    <lineage>
        <taxon>Eukaryota</taxon>
        <taxon>Fungi</taxon>
        <taxon>Fungi incertae sedis</taxon>
        <taxon>Microsporidia</taxon>
        <taxon>Pseudoloma</taxon>
    </lineage>
</organism>
<dbReference type="InterPro" id="IPR036443">
    <property type="entry name" value="Znf_RanBP2_sf"/>
</dbReference>
<feature type="non-terminal residue" evidence="7">
    <location>
        <position position="1"/>
    </location>
</feature>
<dbReference type="Pfam" id="PF05021">
    <property type="entry name" value="NPL4"/>
    <property type="match status" value="1"/>
</dbReference>
<dbReference type="PROSITE" id="PS50199">
    <property type="entry name" value="ZF_RANBP2_2"/>
    <property type="match status" value="1"/>
</dbReference>
<feature type="region of interest" description="Disordered" evidence="5">
    <location>
        <begin position="111"/>
        <end position="142"/>
    </location>
</feature>
<comment type="caution">
    <text evidence="7">The sequence shown here is derived from an EMBL/GenBank/DDBJ whole genome shotgun (WGS) entry which is preliminary data.</text>
</comment>
<dbReference type="Gene3D" id="2.30.30.380">
    <property type="entry name" value="Zn-finger domain of Sec23/24"/>
    <property type="match status" value="1"/>
</dbReference>
<keyword evidence="3" id="KW-0862">Zinc</keyword>
<keyword evidence="2 4" id="KW-0863">Zinc-finger</keyword>
<dbReference type="InterPro" id="IPR001876">
    <property type="entry name" value="Znf_RanBP2"/>
</dbReference>
<dbReference type="SMART" id="SM00547">
    <property type="entry name" value="ZnF_RBZ"/>
    <property type="match status" value="1"/>
</dbReference>
<evidence type="ECO:0000256" key="2">
    <source>
        <dbReference type="ARBA" id="ARBA00022771"/>
    </source>
</evidence>
<dbReference type="SUPFAM" id="SSF90209">
    <property type="entry name" value="Ran binding protein zinc finger-like"/>
    <property type="match status" value="1"/>
</dbReference>
<keyword evidence="8" id="KW-1185">Reference proteome</keyword>
<dbReference type="InterPro" id="IPR007717">
    <property type="entry name" value="NPL4_C"/>
</dbReference>
<evidence type="ECO:0000313" key="7">
    <source>
        <dbReference type="EMBL" id="KRH93135.1"/>
    </source>
</evidence>
<dbReference type="GO" id="GO:0008270">
    <property type="term" value="F:zinc ion binding"/>
    <property type="evidence" value="ECO:0007669"/>
    <property type="project" value="UniProtKB-KW"/>
</dbReference>
<evidence type="ECO:0000259" key="6">
    <source>
        <dbReference type="PROSITE" id="PS50199"/>
    </source>
</evidence>
<evidence type="ECO:0000256" key="3">
    <source>
        <dbReference type="ARBA" id="ARBA00022833"/>
    </source>
</evidence>
<feature type="compositionally biased region" description="Basic and acidic residues" evidence="5">
    <location>
        <begin position="126"/>
        <end position="136"/>
    </location>
</feature>
<dbReference type="PROSITE" id="PS01358">
    <property type="entry name" value="ZF_RANBP2_1"/>
    <property type="match status" value="1"/>
</dbReference>
<evidence type="ECO:0000313" key="8">
    <source>
        <dbReference type="Proteomes" id="UP000051530"/>
    </source>
</evidence>
<protein>
    <submittedName>
        <fullName evidence="7">Nuclear pore complex, rNpl4 component (Sc Npl4)</fullName>
    </submittedName>
</protein>
<dbReference type="VEuPathDB" id="MicrosporidiaDB:M153_14480002806"/>
<feature type="compositionally biased region" description="Polar residues" evidence="5">
    <location>
        <begin position="111"/>
        <end position="125"/>
    </location>
</feature>
<gene>
    <name evidence="7" type="ORF">M153_14480002806</name>
</gene>
<evidence type="ECO:0000256" key="4">
    <source>
        <dbReference type="PROSITE-ProRule" id="PRU00322"/>
    </source>
</evidence>
<sequence>SSLKKEESFKKVIKKQEFNSRFFASRLVFHNDDIQIESYSLTDQAQILIKEGIITPFITKNNKNYNDSINYFLADRDVLYRERIENEIVEKCGNKVPVEFLMMDIPTGFPTSKNVPSSDGESNTISEKDHISRPNDDNNMTPSLYVPDSKDTLFNGKFFNIHYKMSKAAEYFFQTDEMDKIKQDDKIKQNEMSLFYNLNVLIWLFIKYQKKYKSDFIILTDFIKRYAYENKKPVFLSLIPEKNVNILFDNFCNTSLYKNLKRELKEYDRRDWTCTTCTFLNQGDNDRCEMCMTEKS</sequence>
<evidence type="ECO:0000256" key="1">
    <source>
        <dbReference type="ARBA" id="ARBA00022723"/>
    </source>
</evidence>